<dbReference type="InterPro" id="IPR043129">
    <property type="entry name" value="ATPase_NBD"/>
</dbReference>
<evidence type="ECO:0000256" key="1">
    <source>
        <dbReference type="ARBA" id="ARBA00004370"/>
    </source>
</evidence>
<dbReference type="Gene3D" id="3.90.640.10">
    <property type="entry name" value="Actin, Chain A, domain 4"/>
    <property type="match status" value="1"/>
</dbReference>
<comment type="caution">
    <text evidence="9">The sequence shown here is derived from an EMBL/GenBank/DDBJ whole genome shotgun (WGS) entry which is preliminary data.</text>
</comment>
<keyword evidence="3 8" id="KW-0812">Transmembrane</keyword>
<dbReference type="InterPro" id="IPR023395">
    <property type="entry name" value="MCP_dom_sf"/>
</dbReference>
<dbReference type="GO" id="GO:0005524">
    <property type="term" value="F:ATP binding"/>
    <property type="evidence" value="ECO:0007669"/>
    <property type="project" value="UniProtKB-KW"/>
</dbReference>
<evidence type="ECO:0000256" key="6">
    <source>
        <dbReference type="ARBA" id="ARBA00023136"/>
    </source>
</evidence>
<dbReference type="GO" id="GO:0140662">
    <property type="term" value="F:ATP-dependent protein folding chaperone"/>
    <property type="evidence" value="ECO:0007669"/>
    <property type="project" value="InterPro"/>
</dbReference>
<evidence type="ECO:0000256" key="5">
    <source>
        <dbReference type="ARBA" id="ARBA00022840"/>
    </source>
</evidence>
<dbReference type="PROSITE" id="PS00297">
    <property type="entry name" value="HSP70_1"/>
    <property type="match status" value="1"/>
</dbReference>
<evidence type="ECO:0000313" key="9">
    <source>
        <dbReference type="EMBL" id="KAG2375606.1"/>
    </source>
</evidence>
<dbReference type="FunFam" id="3.90.640.10:FF:000003">
    <property type="entry name" value="Molecular chaperone DnaK"/>
    <property type="match status" value="1"/>
</dbReference>
<keyword evidence="9" id="KW-0346">Stress response</keyword>
<reference evidence="9 10" key="1">
    <citation type="submission" date="2020-05" db="EMBL/GenBank/DDBJ databases">
        <title>Vigna angularis (adzuki bean) Var. LongXiaoDou No. 4 denovo assembly.</title>
        <authorList>
            <person name="Xiang H."/>
        </authorList>
    </citation>
    <scope>NUCLEOTIDE SEQUENCE [LARGE SCALE GENOMIC DNA]</scope>
    <source>
        <tissue evidence="9">Leaf</tissue>
    </source>
</reference>
<dbReference type="Gene3D" id="3.30.420.40">
    <property type="match status" value="2"/>
</dbReference>
<comment type="similarity">
    <text evidence="2">Belongs to the heat shock protein 70 family.</text>
</comment>
<keyword evidence="6 8" id="KW-0472">Membrane</keyword>
<keyword evidence="5" id="KW-0067">ATP-binding</keyword>
<keyword evidence="4" id="KW-0547">Nucleotide-binding</keyword>
<dbReference type="SUPFAM" id="SSF103506">
    <property type="entry name" value="Mitochondrial carrier"/>
    <property type="match status" value="1"/>
</dbReference>
<protein>
    <submittedName>
        <fullName evidence="9">Heat shock protein</fullName>
    </submittedName>
</protein>
<organism evidence="9 10">
    <name type="scientific">Phaseolus angularis</name>
    <name type="common">Azuki bean</name>
    <name type="synonym">Vigna angularis</name>
    <dbReference type="NCBI Taxonomy" id="3914"/>
    <lineage>
        <taxon>Eukaryota</taxon>
        <taxon>Viridiplantae</taxon>
        <taxon>Streptophyta</taxon>
        <taxon>Embryophyta</taxon>
        <taxon>Tracheophyta</taxon>
        <taxon>Spermatophyta</taxon>
        <taxon>Magnoliopsida</taxon>
        <taxon>eudicotyledons</taxon>
        <taxon>Gunneridae</taxon>
        <taxon>Pentapetalae</taxon>
        <taxon>rosids</taxon>
        <taxon>fabids</taxon>
        <taxon>Fabales</taxon>
        <taxon>Fabaceae</taxon>
        <taxon>Papilionoideae</taxon>
        <taxon>50 kb inversion clade</taxon>
        <taxon>NPAAA clade</taxon>
        <taxon>indigoferoid/millettioid clade</taxon>
        <taxon>Phaseoleae</taxon>
        <taxon>Vigna</taxon>
    </lineage>
</organism>
<name>A0A8T0JJP6_PHAAN</name>
<proteinExistence type="inferred from homology"/>
<dbReference type="Proteomes" id="UP000743370">
    <property type="component" value="Unassembled WGS sequence"/>
</dbReference>
<dbReference type="PANTHER" id="PTHR19375">
    <property type="entry name" value="HEAT SHOCK PROTEIN 70KDA"/>
    <property type="match status" value="1"/>
</dbReference>
<accession>A0A8T0JJP6</accession>
<dbReference type="InterPro" id="IPR018181">
    <property type="entry name" value="Heat_shock_70_CS"/>
</dbReference>
<dbReference type="AlphaFoldDB" id="A0A8T0JJP6"/>
<comment type="subcellular location">
    <subcellularLocation>
        <location evidence="1">Membrane</location>
    </subcellularLocation>
</comment>
<evidence type="ECO:0000256" key="7">
    <source>
        <dbReference type="SAM" id="Coils"/>
    </source>
</evidence>
<feature type="coiled-coil region" evidence="7">
    <location>
        <begin position="318"/>
        <end position="345"/>
    </location>
</feature>
<feature type="transmembrane region" description="Helical" evidence="8">
    <location>
        <begin position="421"/>
        <end position="440"/>
    </location>
</feature>
<dbReference type="GO" id="GO:0016020">
    <property type="term" value="C:membrane"/>
    <property type="evidence" value="ECO:0007669"/>
    <property type="project" value="UniProtKB-SubCell"/>
</dbReference>
<feature type="transmembrane region" description="Helical" evidence="8">
    <location>
        <begin position="382"/>
        <end position="400"/>
    </location>
</feature>
<keyword evidence="8" id="KW-1133">Transmembrane helix</keyword>
<keyword evidence="7" id="KW-0175">Coiled coil</keyword>
<evidence type="ECO:0000256" key="4">
    <source>
        <dbReference type="ARBA" id="ARBA00022741"/>
    </source>
</evidence>
<dbReference type="InterPro" id="IPR013126">
    <property type="entry name" value="Hsp_70_fam"/>
</dbReference>
<dbReference type="FunFam" id="3.30.420.40:FF:000028">
    <property type="entry name" value="heat shock 70 kDa protein-like"/>
    <property type="match status" value="1"/>
</dbReference>
<gene>
    <name evidence="9" type="ORF">HKW66_Vig0162410</name>
</gene>
<dbReference type="SUPFAM" id="SSF53067">
    <property type="entry name" value="Actin-like ATPase domain"/>
    <property type="match status" value="2"/>
</dbReference>
<dbReference type="Pfam" id="PF00012">
    <property type="entry name" value="HSP70"/>
    <property type="match status" value="2"/>
</dbReference>
<evidence type="ECO:0000256" key="8">
    <source>
        <dbReference type="SAM" id="Phobius"/>
    </source>
</evidence>
<dbReference type="PRINTS" id="PR00301">
    <property type="entry name" value="HEATSHOCK70"/>
</dbReference>
<evidence type="ECO:0000256" key="3">
    <source>
        <dbReference type="ARBA" id="ARBA00022692"/>
    </source>
</evidence>
<evidence type="ECO:0000256" key="2">
    <source>
        <dbReference type="ARBA" id="ARBA00007381"/>
    </source>
</evidence>
<dbReference type="EMBL" id="JABFOF010000010">
    <property type="protein sequence ID" value="KAG2375606.1"/>
    <property type="molecule type" value="Genomic_DNA"/>
</dbReference>
<evidence type="ECO:0000313" key="10">
    <source>
        <dbReference type="Proteomes" id="UP000743370"/>
    </source>
</evidence>
<sequence>MLEVLQLHEETENCNLPDAEEAIAITEASPWFCDEVSHGNDSLFEMSWSKVLRVRTVHVSFQFLQQKVPSFIRIKNTVPFRRSSFSATTQSQPLKCTFFSGAGGVRHRRLLRRLQNQQFSWNLRTCRSSSLPKRFRHPPTHRKIIQRKDPCRLTCSRPAGNYVIGIDLGTTNSCVSVMEGKNPKVIENSEGARTTPSMVAFNQKGELLVGTPAKRQAVTNPTNTVFGTKRLIGRRFDDPQTQKERKMVPLKIVKTPNGDAWVEANGQQYSPSQIGRDCTDIIKVKATNGDTFLGGEDFDNALLDFLVNEFKRTESIDLSKDRLALQRLREAAEKAKIELSSTSQTEINLSFPEIKVKTILRHVIHHSHLTNALILEFIPQTILRLGAGACSGIIAISATYPIDMVRGRLTVQVCHIINSKYAFAFLSLLGALFYGASFQASKTTVDYDEAFI</sequence>
<dbReference type="FunFam" id="3.30.30.30:FF:000003">
    <property type="entry name" value="Heat shock protein 9"/>
    <property type="match status" value="1"/>
</dbReference>